<evidence type="ECO:0000313" key="3">
    <source>
        <dbReference type="EMBL" id="KRN29496.1"/>
    </source>
</evidence>
<proteinExistence type="predicted"/>
<dbReference type="PATRIC" id="fig|81857.3.peg.386"/>
<evidence type="ECO:0000313" key="4">
    <source>
        <dbReference type="Proteomes" id="UP000051751"/>
    </source>
</evidence>
<comment type="caution">
    <text evidence="3">The sequence shown here is derived from an EMBL/GenBank/DDBJ whole genome shotgun (WGS) entry which is preliminary data.</text>
</comment>
<dbReference type="EMBL" id="JQAT01000001">
    <property type="protein sequence ID" value="KRN29496.1"/>
    <property type="molecule type" value="Genomic_DNA"/>
</dbReference>
<dbReference type="SUPFAM" id="SSF54403">
    <property type="entry name" value="Cystatin/monellin"/>
    <property type="match status" value="2"/>
</dbReference>
<dbReference type="Proteomes" id="UP000051751">
    <property type="component" value="Unassembled WGS sequence"/>
</dbReference>
<evidence type="ECO:0000259" key="2">
    <source>
        <dbReference type="Pfam" id="PF17881"/>
    </source>
</evidence>
<protein>
    <submittedName>
        <fullName evidence="3">Peptidase propeptide and ypeb domain-containing protein</fullName>
    </submittedName>
</protein>
<dbReference type="Pfam" id="PF17881">
    <property type="entry name" value="TseB"/>
    <property type="match status" value="1"/>
</dbReference>
<dbReference type="AlphaFoldDB" id="A0A0R2FLS7"/>
<sequence>MTVQRSWKRWAWIGFAIVAVVFVFFSYQTAQSPAKSAQEQAVAIAKKKAGLKTKTGFYWYNRDQTYFTVAGTNQKNTPVYVLIHKKNGAINVYKQSAGISRNDALTKVWNHQNPKKVLNINFGLYKNRPVWQVAYVKKNGSLNYDTIDFKTGETTQLIQNL</sequence>
<name>A0A0R2FLS7_9LACO</name>
<dbReference type="InterPro" id="IPR046350">
    <property type="entry name" value="Cystatin_sf"/>
</dbReference>
<dbReference type="InterPro" id="IPR041401">
    <property type="entry name" value="TseB-like_dom"/>
</dbReference>
<accession>A0A0R2FLS7</accession>
<reference evidence="3 4" key="1">
    <citation type="journal article" date="2015" name="Genome Announc.">
        <title>Expanding the biotechnology potential of lactobacilli through comparative genomics of 213 strains and associated genera.</title>
        <authorList>
            <person name="Sun Z."/>
            <person name="Harris H.M."/>
            <person name="McCann A."/>
            <person name="Guo C."/>
            <person name="Argimon S."/>
            <person name="Zhang W."/>
            <person name="Yang X."/>
            <person name="Jeffery I.B."/>
            <person name="Cooney J.C."/>
            <person name="Kagawa T.F."/>
            <person name="Liu W."/>
            <person name="Song Y."/>
            <person name="Salvetti E."/>
            <person name="Wrobel A."/>
            <person name="Rasinkangas P."/>
            <person name="Parkhill J."/>
            <person name="Rea M.C."/>
            <person name="O'Sullivan O."/>
            <person name="Ritari J."/>
            <person name="Douillard F.P."/>
            <person name="Paul Ross R."/>
            <person name="Yang R."/>
            <person name="Briner A.E."/>
            <person name="Felis G.E."/>
            <person name="de Vos W.M."/>
            <person name="Barrangou R."/>
            <person name="Klaenhammer T.R."/>
            <person name="Caufield P.W."/>
            <person name="Cui Y."/>
            <person name="Zhang H."/>
            <person name="O'Toole P.W."/>
        </authorList>
    </citation>
    <scope>NUCLEOTIDE SEQUENCE [LARGE SCALE GENOMIC DNA]</scope>
    <source>
        <strain evidence="3 4">ATCC BAA-66</strain>
    </source>
</reference>
<keyword evidence="1" id="KW-0472">Membrane</keyword>
<feature type="transmembrane region" description="Helical" evidence="1">
    <location>
        <begin position="12"/>
        <end position="30"/>
    </location>
</feature>
<organism evidence="3 4">
    <name type="scientific">Lactobacillus selangorensis</name>
    <dbReference type="NCBI Taxonomy" id="81857"/>
    <lineage>
        <taxon>Bacteria</taxon>
        <taxon>Bacillati</taxon>
        <taxon>Bacillota</taxon>
        <taxon>Bacilli</taxon>
        <taxon>Lactobacillales</taxon>
        <taxon>Lactobacillaceae</taxon>
        <taxon>Lactobacillus</taxon>
    </lineage>
</organism>
<keyword evidence="1" id="KW-1133">Transmembrane helix</keyword>
<keyword evidence="1" id="KW-0812">Transmembrane</keyword>
<dbReference type="Gene3D" id="3.10.450.40">
    <property type="match status" value="2"/>
</dbReference>
<feature type="domain" description="Cell wall elongation regulator TseB-like" evidence="2">
    <location>
        <begin position="40"/>
        <end position="83"/>
    </location>
</feature>
<evidence type="ECO:0000256" key="1">
    <source>
        <dbReference type="SAM" id="Phobius"/>
    </source>
</evidence>
<gene>
    <name evidence="3" type="ORF">IV38_GL000381</name>
</gene>